<evidence type="ECO:0000256" key="1">
    <source>
        <dbReference type="SAM" id="Phobius"/>
    </source>
</evidence>
<feature type="transmembrane region" description="Helical" evidence="1">
    <location>
        <begin position="49"/>
        <end position="71"/>
    </location>
</feature>
<keyword evidence="1" id="KW-0812">Transmembrane</keyword>
<organism evidence="2">
    <name type="scientific">[Clostridium] nexile</name>
    <dbReference type="NCBI Taxonomy" id="29361"/>
    <lineage>
        <taxon>Bacteria</taxon>
        <taxon>Bacillati</taxon>
        <taxon>Bacillota</taxon>
        <taxon>Clostridia</taxon>
        <taxon>Lachnospirales</taxon>
        <taxon>Lachnospiraceae</taxon>
        <taxon>Tyzzerella</taxon>
    </lineage>
</organism>
<dbReference type="EMBL" id="CACRTG010000015">
    <property type="protein sequence ID" value="VYT15478.1"/>
    <property type="molecule type" value="Genomic_DNA"/>
</dbReference>
<sequence length="415" mass="46401">MKKKFGFHIVKEKKDPTEEIADDIIDELQDSQNPMREMELKIKAHRYRFFRRVVIVAVSVVVVTAGVGLFLKYQTYENVAVTATYENEEADNSNYREYAGGGLKYSRDGIVYLDKKGQEIWNQPCQMKNPIVEVCKGTAAVGDQSGTSILVFQKDGLKGEIKTTSPIQKLVVSEQGIVGVVLKGESTQQIICYDAKGNILVEQNTSLANTGYPLDIAISNNGEALLVSYLSTKGSEAMTKVVCYNFGEAGEEKKDHEVFEKEYENEVVPTVAFLDEKTSVLIGNDMLVFYSGLEDLQQVKKIKIKKEIKSVSYDKSGVALVLKNSGKSGYELRIYNTKGKQILSKDFEGEYGNIKMTGNQVVLYDGNKCMIFDRSGVCKFEGKMETNIIEIFRMTGLNKYMVISAEGLQEVHLVK</sequence>
<accession>A0A6N2UCX6</accession>
<evidence type="ECO:0000313" key="2">
    <source>
        <dbReference type="EMBL" id="VYT15478.1"/>
    </source>
</evidence>
<dbReference type="InterPro" id="IPR036322">
    <property type="entry name" value="WD40_repeat_dom_sf"/>
</dbReference>
<dbReference type="SUPFAM" id="SSF50978">
    <property type="entry name" value="WD40 repeat-like"/>
    <property type="match status" value="1"/>
</dbReference>
<reference evidence="2" key="1">
    <citation type="submission" date="2019-11" db="EMBL/GenBank/DDBJ databases">
        <authorList>
            <person name="Feng L."/>
        </authorList>
    </citation>
    <scope>NUCLEOTIDE SEQUENCE</scope>
    <source>
        <strain evidence="2">CnexileLFYP112</strain>
    </source>
</reference>
<gene>
    <name evidence="2" type="ORF">CNLFYP112_02028</name>
</gene>
<dbReference type="InterPro" id="IPR043765">
    <property type="entry name" value="DUF5711"/>
</dbReference>
<protein>
    <recommendedName>
        <fullName evidence="3">WD40 repeat domain-containing protein</fullName>
    </recommendedName>
</protein>
<name>A0A6N2UCX6_9FIRM</name>
<proteinExistence type="predicted"/>
<keyword evidence="1" id="KW-0472">Membrane</keyword>
<keyword evidence="1" id="KW-1133">Transmembrane helix</keyword>
<dbReference type="Pfam" id="PF18975">
    <property type="entry name" value="DUF5711"/>
    <property type="match status" value="1"/>
</dbReference>
<dbReference type="AlphaFoldDB" id="A0A6N2UCX6"/>
<evidence type="ECO:0008006" key="3">
    <source>
        <dbReference type="Google" id="ProtNLM"/>
    </source>
</evidence>